<evidence type="ECO:0000313" key="6">
    <source>
        <dbReference type="Proteomes" id="UP000050509"/>
    </source>
</evidence>
<dbReference type="GO" id="GO:0005524">
    <property type="term" value="F:ATP binding"/>
    <property type="evidence" value="ECO:0007669"/>
    <property type="project" value="UniProtKB-KW"/>
</dbReference>
<keyword evidence="6" id="KW-1185">Reference proteome</keyword>
<dbReference type="InterPro" id="IPR027417">
    <property type="entry name" value="P-loop_NTPase"/>
</dbReference>
<reference evidence="5 6" key="1">
    <citation type="submission" date="2015-09" db="EMBL/GenBank/DDBJ databases">
        <title>Draft genome sequence of Kouleothrix aurantiaca JCM 19913.</title>
        <authorList>
            <person name="Hemp J."/>
        </authorList>
    </citation>
    <scope>NUCLEOTIDE SEQUENCE [LARGE SCALE GENOMIC DNA]</scope>
    <source>
        <strain evidence="5 6">COM-B</strain>
    </source>
</reference>
<dbReference type="InterPro" id="IPR051120">
    <property type="entry name" value="ABC_AA/LPS_Transport"/>
</dbReference>
<keyword evidence="1" id="KW-0813">Transport</keyword>
<proteinExistence type="predicted"/>
<evidence type="ECO:0000256" key="2">
    <source>
        <dbReference type="ARBA" id="ARBA00022741"/>
    </source>
</evidence>
<accession>A0A0P9FK28</accession>
<dbReference type="InterPro" id="IPR032823">
    <property type="entry name" value="BCA_ABC_TP_C"/>
</dbReference>
<dbReference type="CDD" id="cd03219">
    <property type="entry name" value="ABC_Mj1267_LivG_branched"/>
    <property type="match status" value="1"/>
</dbReference>
<name>A0A0P9FK28_9CHLR</name>
<dbReference type="AlphaFoldDB" id="A0A0P9FK28"/>
<dbReference type="EMBL" id="LJCR01000240">
    <property type="protein sequence ID" value="KPV53521.1"/>
    <property type="molecule type" value="Genomic_DNA"/>
</dbReference>
<feature type="domain" description="ABC transporter" evidence="4">
    <location>
        <begin position="11"/>
        <end position="250"/>
    </location>
</feature>
<dbReference type="InterPro" id="IPR003439">
    <property type="entry name" value="ABC_transporter-like_ATP-bd"/>
</dbReference>
<evidence type="ECO:0000256" key="1">
    <source>
        <dbReference type="ARBA" id="ARBA00022448"/>
    </source>
</evidence>
<dbReference type="PROSITE" id="PS50893">
    <property type="entry name" value="ABC_TRANSPORTER_2"/>
    <property type="match status" value="1"/>
</dbReference>
<dbReference type="GO" id="GO:0016887">
    <property type="term" value="F:ATP hydrolysis activity"/>
    <property type="evidence" value="ECO:0007669"/>
    <property type="project" value="InterPro"/>
</dbReference>
<keyword evidence="2" id="KW-0547">Nucleotide-binding</keyword>
<dbReference type="InterPro" id="IPR017781">
    <property type="entry name" value="ABC_transptr_urea_ATP-bd_UrtD"/>
</dbReference>
<protein>
    <submittedName>
        <fullName evidence="5">Urea ABC transporter ATP-binding protein</fullName>
    </submittedName>
</protein>
<evidence type="ECO:0000259" key="4">
    <source>
        <dbReference type="PROSITE" id="PS50893"/>
    </source>
</evidence>
<keyword evidence="3 5" id="KW-0067">ATP-binding</keyword>
<dbReference type="Gene3D" id="3.40.50.300">
    <property type="entry name" value="P-loop containing nucleotide triphosphate hydrolases"/>
    <property type="match status" value="1"/>
</dbReference>
<dbReference type="PATRIC" id="fig|186479.3.peg.4804"/>
<dbReference type="Pfam" id="PF00005">
    <property type="entry name" value="ABC_tran"/>
    <property type="match status" value="1"/>
</dbReference>
<dbReference type="NCBIfam" id="TIGR03411">
    <property type="entry name" value="urea_trans_UrtD"/>
    <property type="match status" value="1"/>
</dbReference>
<dbReference type="Proteomes" id="UP000050509">
    <property type="component" value="Unassembled WGS sequence"/>
</dbReference>
<sequence>MSSMAQSGRLLDIQSVTVEFNAFKALDQLDFSMAYGELRFLIGPSGAGKTTLLDIITGKTRPTHGRIVFDGLPAIQHLPEHQRVRLGIGRKFQTPSIFGSLTVAENLEAAISFRDGLVALATRASDKQRRRVIDTLEQIGLTPRAQTRASQLSHGEKQWLEIGMLLIQKPKLLLLDEPVAGMTRRERDRTGELLQSIAHEHAVLVAERDMEFVRRFAHTVTVLHTGKLLCEGPVEAVQNDPRVLEIYLGRAHDDAPAQGRVHVAH</sequence>
<evidence type="ECO:0000313" key="5">
    <source>
        <dbReference type="EMBL" id="KPV53521.1"/>
    </source>
</evidence>
<gene>
    <name evidence="5" type="ORF">SE17_09210</name>
</gene>
<dbReference type="SUPFAM" id="SSF52540">
    <property type="entry name" value="P-loop containing nucleoside triphosphate hydrolases"/>
    <property type="match status" value="1"/>
</dbReference>
<evidence type="ECO:0000256" key="3">
    <source>
        <dbReference type="ARBA" id="ARBA00022840"/>
    </source>
</evidence>
<dbReference type="GO" id="GO:0005886">
    <property type="term" value="C:plasma membrane"/>
    <property type="evidence" value="ECO:0007669"/>
    <property type="project" value="TreeGrafter"/>
</dbReference>
<dbReference type="PANTHER" id="PTHR45772:SF8">
    <property type="entry name" value="HIGH-AFFINITY BRANCHED-CHAIN AMINO ACID TRANSPORT ATP-BINDING PROTEIN"/>
    <property type="match status" value="1"/>
</dbReference>
<comment type="caution">
    <text evidence="5">The sequence shown here is derived from an EMBL/GenBank/DDBJ whole genome shotgun (WGS) entry which is preliminary data.</text>
</comment>
<dbReference type="Pfam" id="PF12399">
    <property type="entry name" value="BCA_ABC_TP_C"/>
    <property type="match status" value="1"/>
</dbReference>
<organism evidence="5 6">
    <name type="scientific">Kouleothrix aurantiaca</name>
    <dbReference type="NCBI Taxonomy" id="186479"/>
    <lineage>
        <taxon>Bacteria</taxon>
        <taxon>Bacillati</taxon>
        <taxon>Chloroflexota</taxon>
        <taxon>Chloroflexia</taxon>
        <taxon>Chloroflexales</taxon>
        <taxon>Roseiflexineae</taxon>
        <taxon>Roseiflexaceae</taxon>
        <taxon>Kouleothrix</taxon>
    </lineage>
</organism>
<dbReference type="PANTHER" id="PTHR45772">
    <property type="entry name" value="CONSERVED COMPONENT OF ABC TRANSPORTER FOR NATURAL AMINO ACIDS-RELATED"/>
    <property type="match status" value="1"/>
</dbReference>